<dbReference type="Proteomes" id="UP001358586">
    <property type="component" value="Chromosome 2"/>
</dbReference>
<dbReference type="EMBL" id="JARKNE010000002">
    <property type="protein sequence ID" value="KAK5842789.1"/>
    <property type="molecule type" value="Genomic_DNA"/>
</dbReference>
<accession>A0ABR0QUC8</accession>
<comment type="caution">
    <text evidence="1">The sequence shown here is derived from an EMBL/GenBank/DDBJ whole genome shotgun (WGS) entry which is preliminary data.</text>
</comment>
<evidence type="ECO:0000313" key="2">
    <source>
        <dbReference type="Proteomes" id="UP001358586"/>
    </source>
</evidence>
<keyword evidence="2" id="KW-1185">Reference proteome</keyword>
<evidence type="ECO:0000313" key="1">
    <source>
        <dbReference type="EMBL" id="KAK5842789.1"/>
    </source>
</evidence>
<organism evidence="1 2">
    <name type="scientific">Gossypium arboreum</name>
    <name type="common">Tree cotton</name>
    <name type="synonym">Gossypium nanking</name>
    <dbReference type="NCBI Taxonomy" id="29729"/>
    <lineage>
        <taxon>Eukaryota</taxon>
        <taxon>Viridiplantae</taxon>
        <taxon>Streptophyta</taxon>
        <taxon>Embryophyta</taxon>
        <taxon>Tracheophyta</taxon>
        <taxon>Spermatophyta</taxon>
        <taxon>Magnoliopsida</taxon>
        <taxon>eudicotyledons</taxon>
        <taxon>Gunneridae</taxon>
        <taxon>Pentapetalae</taxon>
        <taxon>rosids</taxon>
        <taxon>malvids</taxon>
        <taxon>Malvales</taxon>
        <taxon>Malvaceae</taxon>
        <taxon>Malvoideae</taxon>
        <taxon>Gossypium</taxon>
    </lineage>
</organism>
<gene>
    <name evidence="1" type="ORF">PVK06_005182</name>
</gene>
<name>A0ABR0QUC8_GOSAR</name>
<proteinExistence type="predicted"/>
<protein>
    <submittedName>
        <fullName evidence="1">Uncharacterized protein</fullName>
    </submittedName>
</protein>
<sequence>MSSEEAPKDWSSTGLELYSLDNLLEHILLDNFPSDDENKECLAWLEDNLKKFTQEVPLESLQLSSQKYTQPKSLIEEPAKLELKILSPHLKYDYLGLSSTLAIIILVEFTKYQEE</sequence>
<reference evidence="1 2" key="1">
    <citation type="submission" date="2023-03" db="EMBL/GenBank/DDBJ databases">
        <title>WGS of Gossypium arboreum.</title>
        <authorList>
            <person name="Yu D."/>
        </authorList>
    </citation>
    <scope>NUCLEOTIDE SEQUENCE [LARGE SCALE GENOMIC DNA]</scope>
    <source>
        <tissue evidence="1">Leaf</tissue>
    </source>
</reference>